<reference evidence="3" key="1">
    <citation type="journal article" date="2013" name="Proc. Natl. Acad. Sci. U.S.A.">
        <title>Genome structure and metabolic features in the red seaweed Chondrus crispus shed light on evolution of the Archaeplastida.</title>
        <authorList>
            <person name="Collen J."/>
            <person name="Porcel B."/>
            <person name="Carre W."/>
            <person name="Ball S.G."/>
            <person name="Chaparro C."/>
            <person name="Tonon T."/>
            <person name="Barbeyron T."/>
            <person name="Michel G."/>
            <person name="Noel B."/>
            <person name="Valentin K."/>
            <person name="Elias M."/>
            <person name="Artiguenave F."/>
            <person name="Arun A."/>
            <person name="Aury J.M."/>
            <person name="Barbosa-Neto J.F."/>
            <person name="Bothwell J.H."/>
            <person name="Bouget F.Y."/>
            <person name="Brillet L."/>
            <person name="Cabello-Hurtado F."/>
            <person name="Capella-Gutierrez S."/>
            <person name="Charrier B."/>
            <person name="Cladiere L."/>
            <person name="Cock J.M."/>
            <person name="Coelho S.M."/>
            <person name="Colleoni C."/>
            <person name="Czjzek M."/>
            <person name="Da Silva C."/>
            <person name="Delage L."/>
            <person name="Denoeud F."/>
            <person name="Deschamps P."/>
            <person name="Dittami S.M."/>
            <person name="Gabaldon T."/>
            <person name="Gachon C.M."/>
            <person name="Groisillier A."/>
            <person name="Herve C."/>
            <person name="Jabbari K."/>
            <person name="Katinka M."/>
            <person name="Kloareg B."/>
            <person name="Kowalczyk N."/>
            <person name="Labadie K."/>
            <person name="Leblanc C."/>
            <person name="Lopez P.J."/>
            <person name="McLachlan D.H."/>
            <person name="Meslet-Cladiere L."/>
            <person name="Moustafa A."/>
            <person name="Nehr Z."/>
            <person name="Nyvall Collen P."/>
            <person name="Panaud O."/>
            <person name="Partensky F."/>
            <person name="Poulain J."/>
            <person name="Rensing S.A."/>
            <person name="Rousvoal S."/>
            <person name="Samson G."/>
            <person name="Symeonidi A."/>
            <person name="Weissenbach J."/>
            <person name="Zambounis A."/>
            <person name="Wincker P."/>
            <person name="Boyen C."/>
        </authorList>
    </citation>
    <scope>NUCLEOTIDE SEQUENCE [LARGE SCALE GENOMIC DNA]</scope>
    <source>
        <strain evidence="3">cv. Stackhouse</strain>
    </source>
</reference>
<dbReference type="Gene3D" id="2.10.50.10">
    <property type="entry name" value="Tumor Necrosis Factor Receptor, subunit A, domain 2"/>
    <property type="match status" value="2"/>
</dbReference>
<dbReference type="GeneID" id="17323988"/>
<dbReference type="InterPro" id="IPR011641">
    <property type="entry name" value="Tyr-kin_ephrin_A/B_rcpt-like"/>
</dbReference>
<evidence type="ECO:0000313" key="3">
    <source>
        <dbReference type="Proteomes" id="UP000012073"/>
    </source>
</evidence>
<feature type="domain" description="Tyrosine-protein kinase ephrin type A/B receptor-like" evidence="1">
    <location>
        <begin position="406"/>
        <end position="453"/>
    </location>
</feature>
<protein>
    <recommendedName>
        <fullName evidence="1">Tyrosine-protein kinase ephrin type A/B receptor-like domain-containing protein</fullName>
    </recommendedName>
</protein>
<evidence type="ECO:0000259" key="1">
    <source>
        <dbReference type="Pfam" id="PF07699"/>
    </source>
</evidence>
<dbReference type="Pfam" id="PF07699">
    <property type="entry name" value="Ephrin_rec_like"/>
    <property type="match status" value="2"/>
</dbReference>
<organism evidence="2 3">
    <name type="scientific">Chondrus crispus</name>
    <name type="common">Carrageen Irish moss</name>
    <name type="synonym">Polymorpha crispa</name>
    <dbReference type="NCBI Taxonomy" id="2769"/>
    <lineage>
        <taxon>Eukaryota</taxon>
        <taxon>Rhodophyta</taxon>
        <taxon>Florideophyceae</taxon>
        <taxon>Rhodymeniophycidae</taxon>
        <taxon>Gigartinales</taxon>
        <taxon>Gigartinaceae</taxon>
        <taxon>Chondrus</taxon>
    </lineage>
</organism>
<dbReference type="OMA" id="QATSCNY"/>
<dbReference type="KEGG" id="ccp:CHC_T00004396001"/>
<keyword evidence="3" id="KW-1185">Reference proteome</keyword>
<dbReference type="EMBL" id="HG001780">
    <property type="protein sequence ID" value="CDF36464.1"/>
    <property type="molecule type" value="Genomic_DNA"/>
</dbReference>
<dbReference type="PANTHER" id="PTHR46967">
    <property type="entry name" value="INSULIN-LIKE GROWTH FACTOR BINDING PROTEIN,N-TERMINAL"/>
    <property type="match status" value="1"/>
</dbReference>
<dbReference type="SUPFAM" id="SSF57184">
    <property type="entry name" value="Growth factor receptor domain"/>
    <property type="match status" value="2"/>
</dbReference>
<dbReference type="SMART" id="SM01411">
    <property type="entry name" value="Ephrin_rec_like"/>
    <property type="match status" value="6"/>
</dbReference>
<dbReference type="Gramene" id="CDF36464">
    <property type="protein sequence ID" value="CDF36464"/>
    <property type="gene ID" value="CHC_T00004396001"/>
</dbReference>
<sequence>MDCSFIDNGRDNLRFVGRRGTGRCESCPRGTAGEFRRCAPCNGTERAFNDGTFTGCRQCLPGFRGVPVQRAARCAPCPKGTAASADDDPFGPFTACPKCKAGENSNATGALICVPDNTPCPANYFRNKQGGCARCNRSQRYDPRRRTCVPCGKNQESGGSLSTKCTPCKGAAVSGDDGCECPEGSELTLDGGCRLCPPGTTTESLGKKCTPCRAGFFAPKAGLAQCEVCPDGLVQPQRGQAKCLRCRKGLIGISWRSFSPSSLDIDDFSDCVSPKTLCPPGTTRVNDNLGRRVVCNPPVCPPDTFKLIAPPEIPCESFFCNVEEGVYCERCPKTHRYDPVRNTCILCNFNEVSDGGLSTKCRRCPPLEVGFQGKCACMSLTSDGDRFFGTKSRGLLNGRCRFCPPGTYGLDGTAVCTPCPPGTFQDEEGEFACKICRAGSFSDKPGSTTCKQCPRGSISFGSPADTFGFEMLFSSVVARCSSLVDCVGSSSCVRPGSLRG</sequence>
<dbReference type="Proteomes" id="UP000012073">
    <property type="component" value="Unassembled WGS sequence"/>
</dbReference>
<name>R7QEH3_CHOCR</name>
<accession>R7QEH3</accession>
<evidence type="ECO:0000313" key="2">
    <source>
        <dbReference type="EMBL" id="CDF36464.1"/>
    </source>
</evidence>
<dbReference type="InterPro" id="IPR009030">
    <property type="entry name" value="Growth_fac_rcpt_cys_sf"/>
</dbReference>
<dbReference type="PhylomeDB" id="R7QEH3"/>
<dbReference type="RefSeq" id="XP_005716283.1">
    <property type="nucleotide sequence ID" value="XM_005716226.1"/>
</dbReference>
<proteinExistence type="predicted"/>
<feature type="domain" description="Tyrosine-protein kinase ephrin type A/B receptor-like" evidence="1">
    <location>
        <begin position="207"/>
        <end position="239"/>
    </location>
</feature>
<dbReference type="AlphaFoldDB" id="R7QEH3"/>
<gene>
    <name evidence="2" type="ORF">CHC_T00004396001</name>
</gene>
<dbReference type="PANTHER" id="PTHR46967:SF1">
    <property type="entry name" value="KERATIN-ASSOCIATED PROTEIN 16-1-LIKE"/>
    <property type="match status" value="1"/>
</dbReference>
<dbReference type="OrthoDB" id="413581at2759"/>
<dbReference type="STRING" id="2769.R7QEH3"/>